<dbReference type="PANTHER" id="PTHR43603">
    <property type="entry name" value="COBW DOMAIN-CONTAINING PROTEIN DDB_G0274527"/>
    <property type="match status" value="1"/>
</dbReference>
<dbReference type="InterPro" id="IPR027417">
    <property type="entry name" value="P-loop_NTPase"/>
</dbReference>
<dbReference type="InterPro" id="IPR003495">
    <property type="entry name" value="CobW/HypB/UreG_nucleotide-bd"/>
</dbReference>
<dbReference type="SUPFAM" id="SSF52540">
    <property type="entry name" value="P-loop containing nucleoside triphosphate hydrolases"/>
    <property type="match status" value="1"/>
</dbReference>
<accession>A0A1H6PR82</accession>
<dbReference type="CDD" id="cd03112">
    <property type="entry name" value="CobW-like"/>
    <property type="match status" value="1"/>
</dbReference>
<dbReference type="Proteomes" id="UP000182444">
    <property type="component" value="Chromosome 1C"/>
</dbReference>
<evidence type="ECO:0000313" key="3">
    <source>
        <dbReference type="Proteomes" id="UP000182444"/>
    </source>
</evidence>
<dbReference type="KEGG" id="yli:2910010"/>
<sequence>MPSIQKPIPVTLLSGFLGAGKTTLLENILKANHGYKIAVVVNDMSALNIDASLLVNHKVSQKKESMVQLQNGCICCTLRGDLLEEMAQLAFSGKFDYIVIESTGISEPMQVAETFTQEFTTAMLDAEDKVDLGMDEKVLRQIAEHGGLAKLTALDTAVTVIDSFNFLPNFETFDLLKDRWEIGMPEDERTISDLLVDQIEFSDVIILNKTDTISTKKQNKIKALVRKLNPVAKVITTNFCKVDLKEIINTGLFQFDKAATSAGWLQSIHEMTVRDVAAGSKLAPKPETEEYNINNFVYRARTPFHPLRLHELIRDKFLVMEYNTPSGADVHDGHENATQEAEDDDQQLEPVDEDGDSPMSQEEWEDEEDSDDESVELIDEKVVLENKKNSVFGNLLRSKGYFWLATRHILQGEWSQAGAILTIKPGQPWFCVMSENSWPDDETVRAYIKKDFQGIYGDRRNEIVFIGENIDTEKLTKALDHCLLTPTEMRKFERIMKRFNGDVIKTEAKLNTAWEDGFEDWPDIIAGGDDDEE</sequence>
<dbReference type="AlphaFoldDB" id="A0A1H6PR82"/>
<dbReference type="OrthoDB" id="272672at2759"/>
<dbReference type="Pfam" id="PF07683">
    <property type="entry name" value="CobW_C"/>
    <property type="match status" value="1"/>
</dbReference>
<name>A0A1H6PR82_YARLL</name>
<dbReference type="Gene3D" id="3.40.50.300">
    <property type="entry name" value="P-loop containing nucleotide triphosphate hydrolases"/>
    <property type="match status" value="1"/>
</dbReference>
<reference evidence="2 3" key="1">
    <citation type="journal article" date="2016" name="PLoS ONE">
        <title>Sequence Assembly of Yarrowia lipolytica Strain W29/CLIB89 Shows Transposable Element Diversity.</title>
        <authorList>
            <person name="Magnan C."/>
            <person name="Yu J."/>
            <person name="Chang I."/>
            <person name="Jahn E."/>
            <person name="Kanomata Y."/>
            <person name="Wu J."/>
            <person name="Zeller M."/>
            <person name="Oakes M."/>
            <person name="Baldi P."/>
            <person name="Sandmeyer S."/>
        </authorList>
    </citation>
    <scope>NUCLEOTIDE SEQUENCE [LARGE SCALE GENOMIC DNA]</scope>
    <source>
        <strain evidence="3">CLIB89(W29)</strain>
    </source>
</reference>
<dbReference type="SUPFAM" id="SSF90002">
    <property type="entry name" value="Hypothetical protein YjiA, C-terminal domain"/>
    <property type="match status" value="1"/>
</dbReference>
<dbReference type="OMA" id="WSQAGPN"/>
<dbReference type="PANTHER" id="PTHR43603:SF1">
    <property type="entry name" value="ZINC-REGULATED GTPASE METALLOPROTEIN ACTIVATOR 1"/>
    <property type="match status" value="1"/>
</dbReference>
<dbReference type="InterPro" id="IPR051927">
    <property type="entry name" value="Zn_Chap_cDPG_Synth"/>
</dbReference>
<protein>
    <submittedName>
        <fullName evidence="2">Uncharacterized protein</fullName>
    </submittedName>
</protein>
<feature type="region of interest" description="Disordered" evidence="1">
    <location>
        <begin position="328"/>
        <end position="374"/>
    </location>
</feature>
<dbReference type="EMBL" id="CP017555">
    <property type="protein sequence ID" value="AOW03028.1"/>
    <property type="molecule type" value="Genomic_DNA"/>
</dbReference>
<dbReference type="VEuPathDB" id="FungiDB:YALI1_C25128g"/>
<dbReference type="eggNOG" id="KOG2743">
    <property type="taxonomic scope" value="Eukaryota"/>
</dbReference>
<organism evidence="2 3">
    <name type="scientific">Yarrowia lipolytica</name>
    <name type="common">Candida lipolytica</name>
    <dbReference type="NCBI Taxonomy" id="4952"/>
    <lineage>
        <taxon>Eukaryota</taxon>
        <taxon>Fungi</taxon>
        <taxon>Dikarya</taxon>
        <taxon>Ascomycota</taxon>
        <taxon>Saccharomycotina</taxon>
        <taxon>Dipodascomycetes</taxon>
        <taxon>Dipodascales</taxon>
        <taxon>Dipodascales incertae sedis</taxon>
        <taxon>Yarrowia</taxon>
    </lineage>
</organism>
<dbReference type="SMART" id="SM00833">
    <property type="entry name" value="CobW_C"/>
    <property type="match status" value="1"/>
</dbReference>
<dbReference type="GeneID" id="2910010"/>
<evidence type="ECO:0000313" key="2">
    <source>
        <dbReference type="EMBL" id="AOW03028.1"/>
    </source>
</evidence>
<dbReference type="Pfam" id="PF02492">
    <property type="entry name" value="cobW"/>
    <property type="match status" value="1"/>
</dbReference>
<gene>
    <name evidence="2" type="ORF">YALI1_C25128g</name>
</gene>
<dbReference type="RefSeq" id="XP_501957.1">
    <property type="nucleotide sequence ID" value="XM_501957.3"/>
</dbReference>
<evidence type="ECO:0000256" key="1">
    <source>
        <dbReference type="SAM" id="MobiDB-lite"/>
    </source>
</evidence>
<feature type="compositionally biased region" description="Acidic residues" evidence="1">
    <location>
        <begin position="340"/>
        <end position="374"/>
    </location>
</feature>
<dbReference type="InterPro" id="IPR011629">
    <property type="entry name" value="CobW-like_C"/>
</dbReference>
<proteinExistence type="predicted"/>
<dbReference type="VEuPathDB" id="FungiDB:YALI0_C17963g"/>